<dbReference type="GO" id="GO:0046559">
    <property type="term" value="F:alpha-glucuronidase activity"/>
    <property type="evidence" value="ECO:0007669"/>
    <property type="project" value="InterPro"/>
</dbReference>
<dbReference type="InterPro" id="IPR017853">
    <property type="entry name" value="GH"/>
</dbReference>
<feature type="domain" description="Glycosyl hydrolase family 67 catalytic" evidence="10">
    <location>
        <begin position="156"/>
        <end position="460"/>
    </location>
</feature>
<keyword evidence="6 7" id="KW-0624">Polysaccharide degradation</keyword>
<keyword evidence="5 7" id="KW-0326">Glycosidase</keyword>
<evidence type="ECO:0000313" key="12">
    <source>
        <dbReference type="Proteomes" id="UP000471435"/>
    </source>
</evidence>
<proteinExistence type="inferred from homology"/>
<dbReference type="InterPro" id="IPR029018">
    <property type="entry name" value="Hex-like_dom2"/>
</dbReference>
<dbReference type="InterPro" id="IPR037054">
    <property type="entry name" value="A-glucoronidase_C_sf"/>
</dbReference>
<keyword evidence="12" id="KW-1185">Reference proteome</keyword>
<feature type="domain" description="Alpha glucuronidase N-terminal" evidence="8">
    <location>
        <begin position="36"/>
        <end position="148"/>
    </location>
</feature>
<dbReference type="OrthoDB" id="339499at2"/>
<organism evidence="11 12">
    <name type="scientific">Pontixanthobacter luteolus</name>
    <dbReference type="NCBI Taxonomy" id="295089"/>
    <lineage>
        <taxon>Bacteria</taxon>
        <taxon>Pseudomonadati</taxon>
        <taxon>Pseudomonadota</taxon>
        <taxon>Alphaproteobacteria</taxon>
        <taxon>Sphingomonadales</taxon>
        <taxon>Erythrobacteraceae</taxon>
        <taxon>Pontixanthobacter</taxon>
    </lineage>
</organism>
<dbReference type="EC" id="3.2.1.131" evidence="7"/>
<gene>
    <name evidence="11" type="ORF">GRI43_12685</name>
</gene>
<keyword evidence="2 7" id="KW-0858">Xylan degradation</keyword>
<comment type="catalytic activity">
    <reaction evidence="7">
        <text>Hydrolysis of (1-&gt;2)-alpha-D-(4-O-methyl)glucuronosyl links in the main chain of hardwood xylans.</text>
        <dbReference type="EC" id="3.2.1.131"/>
    </reaction>
</comment>
<evidence type="ECO:0000259" key="10">
    <source>
        <dbReference type="Pfam" id="PF07488"/>
    </source>
</evidence>
<dbReference type="InterPro" id="IPR011099">
    <property type="entry name" value="Glyco_hydro_67_C"/>
</dbReference>
<reference evidence="11 12" key="1">
    <citation type="submission" date="2019-12" db="EMBL/GenBank/DDBJ databases">
        <title>Genomic-based taxomic classification of the family Erythrobacteraceae.</title>
        <authorList>
            <person name="Xu L."/>
        </authorList>
    </citation>
    <scope>NUCLEOTIDE SEQUENCE [LARGE SCALE GENOMIC DNA]</scope>
    <source>
        <strain evidence="11 12">SW-109</strain>
    </source>
</reference>
<dbReference type="GO" id="GO:0033939">
    <property type="term" value="F:xylan alpha-1,2-glucuronosidase activity"/>
    <property type="evidence" value="ECO:0007669"/>
    <property type="project" value="UniProtKB-EC"/>
</dbReference>
<feature type="domain" description="Glycosyl hydrolase family 67 C-terminal" evidence="9">
    <location>
        <begin position="461"/>
        <end position="685"/>
    </location>
</feature>
<evidence type="ECO:0000256" key="3">
    <source>
        <dbReference type="ARBA" id="ARBA00022801"/>
    </source>
</evidence>
<dbReference type="Gene3D" id="3.20.20.80">
    <property type="entry name" value="Glycosidases"/>
    <property type="match status" value="1"/>
</dbReference>
<dbReference type="Pfam" id="PF07488">
    <property type="entry name" value="Glyco_hydro_67M"/>
    <property type="match status" value="1"/>
</dbReference>
<comment type="caution">
    <text evidence="11">The sequence shown here is derived from an EMBL/GenBank/DDBJ whole genome shotgun (WGS) entry which is preliminary data.</text>
</comment>
<name>A0A6I4V7I0_9SPHN</name>
<evidence type="ECO:0000256" key="7">
    <source>
        <dbReference type="RuleBase" id="RU361198"/>
    </source>
</evidence>
<keyword evidence="4 7" id="KW-0119">Carbohydrate metabolism</keyword>
<evidence type="ECO:0000256" key="5">
    <source>
        <dbReference type="ARBA" id="ARBA00023295"/>
    </source>
</evidence>
<dbReference type="Gene3D" id="3.90.1330.10">
    <property type="entry name" value="Alpha-glucuronidase, C-terminal domain"/>
    <property type="match status" value="1"/>
</dbReference>
<dbReference type="Pfam" id="PF03648">
    <property type="entry name" value="Glyco_hydro_67N"/>
    <property type="match status" value="1"/>
</dbReference>
<dbReference type="Gene3D" id="3.30.379.10">
    <property type="entry name" value="Chitobiase/beta-hexosaminidase domain 2-like"/>
    <property type="match status" value="1"/>
</dbReference>
<dbReference type="PANTHER" id="PTHR39207:SF1">
    <property type="entry name" value="ALPHA-GLUCURONIDASE A"/>
    <property type="match status" value="1"/>
</dbReference>
<evidence type="ECO:0000313" key="11">
    <source>
        <dbReference type="EMBL" id="MXP48244.1"/>
    </source>
</evidence>
<dbReference type="InterPro" id="IPR011100">
    <property type="entry name" value="Glyco_hydro_67_cat"/>
</dbReference>
<evidence type="ECO:0000259" key="8">
    <source>
        <dbReference type="Pfam" id="PF03648"/>
    </source>
</evidence>
<evidence type="ECO:0000256" key="1">
    <source>
        <dbReference type="ARBA" id="ARBA00008833"/>
    </source>
</evidence>
<accession>A0A6I4V7I0</accession>
<dbReference type="Pfam" id="PF07477">
    <property type="entry name" value="Glyco_hydro_67C"/>
    <property type="match status" value="1"/>
</dbReference>
<dbReference type="GO" id="GO:0005576">
    <property type="term" value="C:extracellular region"/>
    <property type="evidence" value="ECO:0007669"/>
    <property type="project" value="InterPro"/>
</dbReference>
<dbReference type="Proteomes" id="UP000471435">
    <property type="component" value="Unassembled WGS sequence"/>
</dbReference>
<dbReference type="SUPFAM" id="SSF55545">
    <property type="entry name" value="beta-N-acetylhexosaminidase-like domain"/>
    <property type="match status" value="1"/>
</dbReference>
<evidence type="ECO:0000256" key="6">
    <source>
        <dbReference type="ARBA" id="ARBA00023326"/>
    </source>
</evidence>
<evidence type="ECO:0000256" key="4">
    <source>
        <dbReference type="ARBA" id="ARBA00023277"/>
    </source>
</evidence>
<keyword evidence="3 7" id="KW-0378">Hydrolase</keyword>
<protein>
    <recommendedName>
        <fullName evidence="7">Xylan alpha-1,2-glucuronidase</fullName>
        <ecNumber evidence="7">3.2.1.131</ecNumber>
    </recommendedName>
</protein>
<dbReference type="EMBL" id="WTYP01000002">
    <property type="protein sequence ID" value="MXP48244.1"/>
    <property type="molecule type" value="Genomic_DNA"/>
</dbReference>
<dbReference type="InterPro" id="IPR005154">
    <property type="entry name" value="Glyco_hydro_67_aGlcAse_N"/>
</dbReference>
<dbReference type="PANTHER" id="PTHR39207">
    <property type="entry name" value="ALPHA-GLUCURONIDASE A"/>
    <property type="match status" value="1"/>
</dbReference>
<comment type="subunit">
    <text evidence="7">Homodimer.</text>
</comment>
<dbReference type="GO" id="GO:0045493">
    <property type="term" value="P:xylan catabolic process"/>
    <property type="evidence" value="ECO:0007669"/>
    <property type="project" value="UniProtKB-KW"/>
</dbReference>
<comment type="similarity">
    <text evidence="1 7">Belongs to the glycosyl hydrolase 67 family.</text>
</comment>
<evidence type="ECO:0000256" key="2">
    <source>
        <dbReference type="ARBA" id="ARBA00022651"/>
    </source>
</evidence>
<dbReference type="SUPFAM" id="SSF51445">
    <property type="entry name" value="(Trans)glycosidases"/>
    <property type="match status" value="1"/>
</dbReference>
<dbReference type="AlphaFoldDB" id="A0A6I4V7I0"/>
<sequence length="707" mass="78563">MMRGRGLVNQLATLVVTILTCVWMTVPAYAEDGYDLWLRYTLLSGEEANAARPFVGGSVQLLADRSETINRAISELGEAGAAMTGLKISPHPQLVLARADRVESGSYLAEIRLVGAPEGAFSIRTARNGRIAITANDDIGLLYGTFALLRHVQATGSNEGVERFSAPAMPLRMLNHWDNPDGHVERGYAGRSIFDWWHLPEKLDQRMIDYARANASIGINGAVVNNVNARSFMLEPRYIAKLKRLADAWRPYGIRVYLSARFSAPRDIGGLDTADPLDPAVRAWWQAKADEIYAAIPDFGGFLVKANSEGQPGPQDYGRTHADGANMLAEALGPRGTVIWRAFVYSAEDETDRAKQAYAEFVPLDGQFADNVIVQVKNGPIDFQPREPFHPIFGAMPNTRLMLEAQITKEYLGFASHLAFLAPMWKEVLDAETGRMGSVAQVVAPAGLAGVANTGSDRNWTGSHFDQANWYAFGRLAWNPSLDSETIAREWAAQTFTRHPASIDRIANIMLGSRETVARYMTPMGLAHLMDTGHHYGPAPWVCDLPRPEWNPCYYHRADEQGIGFDRTVSGSDALSQYHPSVASQWADPAQIDPRFLLWFHRVDWNERLPSGRTLWEELVGRYDRGIAEVDAMTASWALLEDVIDPGRFRDVSQNLAIQQAEARWWRGTSLAYWQSLNNLPLPEGAQPVPDTLGEYRARRFPEAPGQ</sequence>
<evidence type="ECO:0000259" key="9">
    <source>
        <dbReference type="Pfam" id="PF07477"/>
    </source>
</evidence>